<dbReference type="PANTHER" id="PTHR35694:SF1">
    <property type="entry name" value="DENEDDYLASE"/>
    <property type="match status" value="1"/>
</dbReference>
<dbReference type="PANTHER" id="PTHR35694">
    <property type="entry name" value="DENEDDYLASE"/>
    <property type="match status" value="1"/>
</dbReference>
<protein>
    <submittedName>
        <fullName evidence="3">UDP-glucuronosyl/UDP-glucosyltransferase</fullName>
    </submittedName>
</protein>
<evidence type="ECO:0000256" key="2">
    <source>
        <dbReference type="ARBA" id="ARBA00022679"/>
    </source>
</evidence>
<dbReference type="AlphaFoldDB" id="A0AAN8ZA89"/>
<comment type="similarity">
    <text evidence="1">Belongs to the UDP-glycosyltransferase family.</text>
</comment>
<dbReference type="Gene3D" id="3.40.50.2000">
    <property type="entry name" value="Glycogen Phosphorylase B"/>
    <property type="match status" value="2"/>
</dbReference>
<reference evidence="3 4" key="1">
    <citation type="submission" date="2023-12" db="EMBL/GenBank/DDBJ databases">
        <title>A high-quality genome assembly for Dillenia turbinata (Dilleniales).</title>
        <authorList>
            <person name="Chanderbali A."/>
        </authorList>
    </citation>
    <scope>NUCLEOTIDE SEQUENCE [LARGE SCALE GENOMIC DNA]</scope>
    <source>
        <strain evidence="3">LSX21</strain>
        <tissue evidence="3">Leaf</tissue>
    </source>
</reference>
<dbReference type="InterPro" id="IPR002213">
    <property type="entry name" value="UDP_glucos_trans"/>
</dbReference>
<name>A0AAN8ZA89_9MAGN</name>
<dbReference type="FunFam" id="3.40.50.2000:FF:000087">
    <property type="entry name" value="Glycosyltransferase"/>
    <property type="match status" value="1"/>
</dbReference>
<dbReference type="Proteomes" id="UP001370490">
    <property type="component" value="Unassembled WGS sequence"/>
</dbReference>
<accession>A0AAN8ZA89</accession>
<keyword evidence="4" id="KW-1185">Reference proteome</keyword>
<sequence>MSSPHFLSPLPTTTTPSSHSLSLPAKFFFFSPRNTKPLQFISRSSPGPLEFTERELLLSIAESNGVQDKSLPCVRSYENDLARLSLAGVVAYEQALTAAAADGGEAADEHIDSRMETMVVETLFPGNSDEHSTVSTRLFLPARKVKEKAKKLRSSLIDDMMANTTASNILAMTFRQVVLQQLWNFELAVFTPGTERNMGNLENLREVSTSFILSSSDQQVISVLAEAACIAALESTERCFVDNLSSNSSLSFFKWFKKPKRITSTDSSVVISVLFEDDVVENAKNLLETFKSMKKSYKSRKSNERHQWWVPSTYAKLEKIGGPEFSSWTAEYVPAYRLQIDGNKYKNLKFEGWKQSADNRWEVILTHSQMVGLAGILDMYFEDLYTLPDKSLSCGIQSNYTKLLKNKRSNSLLRMLSITIASGFFLVSISVLGQFCLPYLDKGRKHHEQHFSVSLPKFEIEQDQPLEATEGQSEAFCVSVVRRIKDAFAWSGEIITEAGNAAWVGKLPIYLRSGGKVDSEESDEDIIKSAQDIASFQVVLSSSGEVVGFQPLSCIAVNHWAANPVAKELYGTKRLSPGLLEPQLKIHNPGKVIIVELLMSMAMKTLHIAMYPWFALGHLTSFLHLSNKLAERGHKISFFIPAKIQSRFEHFNHHPTLITFVSVTVPQVEDLPPGTETTSDIPYSLQPLLVTALDQTKPFIEASLCDLKPHWVFFDFTHWLPSLAHGLGVKSLHYCTISPAALGYLISPARKLDEIGLTAAELMVPPPGFPPSCIKLHAHEARDLAAATVKVYGSGLTLMERTMASMRECDALGFKTCREIEGPYCDYLENQFQKKVILVGPIVPELPSSSLEETWAKWLENFEPKSVVFCAFGSECVLKKDQFQELVLGLELTGLPFFVALKTPFGAETIQSALPKGFRERIIDKGVVHGGWVQQQLILQHPSVGCFVTHCGSGSLSEAMVNECQLVLLPHYGDQMINARLMSGELKVGVEVEKGEDGLFTKESVCNAIKSVMDDNEKGKEVRINHAKWREFLLSEGLERSYVDDFVHQLQTPLG</sequence>
<proteinExistence type="inferred from homology"/>
<dbReference type="PROSITE" id="PS00375">
    <property type="entry name" value="UDPGT"/>
    <property type="match status" value="1"/>
</dbReference>
<dbReference type="CDD" id="cd03784">
    <property type="entry name" value="GT1_Gtf-like"/>
    <property type="match status" value="1"/>
</dbReference>
<dbReference type="SUPFAM" id="SSF53756">
    <property type="entry name" value="UDP-Glycosyltransferase/glycogen phosphorylase"/>
    <property type="match status" value="1"/>
</dbReference>
<evidence type="ECO:0000313" key="4">
    <source>
        <dbReference type="Proteomes" id="UP001370490"/>
    </source>
</evidence>
<dbReference type="InterPro" id="IPR035595">
    <property type="entry name" value="UDP_glycos_trans_CS"/>
</dbReference>
<evidence type="ECO:0000256" key="1">
    <source>
        <dbReference type="ARBA" id="ARBA00009995"/>
    </source>
</evidence>
<dbReference type="EMBL" id="JBAMMX010000010">
    <property type="protein sequence ID" value="KAK6932624.1"/>
    <property type="molecule type" value="Genomic_DNA"/>
</dbReference>
<dbReference type="GO" id="GO:0008194">
    <property type="term" value="F:UDP-glycosyltransferase activity"/>
    <property type="evidence" value="ECO:0007669"/>
    <property type="project" value="InterPro"/>
</dbReference>
<gene>
    <name evidence="3" type="ORF">RJ641_002248</name>
</gene>
<keyword evidence="2" id="KW-0808">Transferase</keyword>
<organism evidence="3 4">
    <name type="scientific">Dillenia turbinata</name>
    <dbReference type="NCBI Taxonomy" id="194707"/>
    <lineage>
        <taxon>Eukaryota</taxon>
        <taxon>Viridiplantae</taxon>
        <taxon>Streptophyta</taxon>
        <taxon>Embryophyta</taxon>
        <taxon>Tracheophyta</taxon>
        <taxon>Spermatophyta</taxon>
        <taxon>Magnoliopsida</taxon>
        <taxon>eudicotyledons</taxon>
        <taxon>Gunneridae</taxon>
        <taxon>Pentapetalae</taxon>
        <taxon>Dilleniales</taxon>
        <taxon>Dilleniaceae</taxon>
        <taxon>Dillenia</taxon>
    </lineage>
</organism>
<dbReference type="Pfam" id="PF00201">
    <property type="entry name" value="UDPGT"/>
    <property type="match status" value="1"/>
</dbReference>
<dbReference type="FunFam" id="3.40.50.2000:FF:000037">
    <property type="entry name" value="Glycosyltransferase"/>
    <property type="match status" value="1"/>
</dbReference>
<evidence type="ECO:0000313" key="3">
    <source>
        <dbReference type="EMBL" id="KAK6932624.1"/>
    </source>
</evidence>
<comment type="caution">
    <text evidence="3">The sequence shown here is derived from an EMBL/GenBank/DDBJ whole genome shotgun (WGS) entry which is preliminary data.</text>
</comment>